<dbReference type="AlphaFoldDB" id="A0A3B9QT92"/>
<accession>A0A3B9QT92</accession>
<feature type="non-terminal residue" evidence="1">
    <location>
        <position position="1"/>
    </location>
</feature>
<comment type="caution">
    <text evidence="1">The sequence shown here is derived from an EMBL/GenBank/DDBJ whole genome shotgun (WGS) entry which is preliminary data.</text>
</comment>
<proteinExistence type="predicted"/>
<organism evidence="1 2">
    <name type="scientific">Corynebacterium variabile</name>
    <dbReference type="NCBI Taxonomy" id="1727"/>
    <lineage>
        <taxon>Bacteria</taxon>
        <taxon>Bacillati</taxon>
        <taxon>Actinomycetota</taxon>
        <taxon>Actinomycetes</taxon>
        <taxon>Mycobacteriales</taxon>
        <taxon>Corynebacteriaceae</taxon>
        <taxon>Corynebacterium</taxon>
    </lineage>
</organism>
<dbReference type="Proteomes" id="UP000260925">
    <property type="component" value="Unassembled WGS sequence"/>
</dbReference>
<evidence type="ECO:0000313" key="2">
    <source>
        <dbReference type="Proteomes" id="UP000260925"/>
    </source>
</evidence>
<gene>
    <name evidence="1" type="ORF">DCL06_02285</name>
</gene>
<dbReference type="EMBL" id="DMDD01000058">
    <property type="protein sequence ID" value="HAF71914.1"/>
    <property type="molecule type" value="Genomic_DNA"/>
</dbReference>
<protein>
    <submittedName>
        <fullName evidence="1">Uncharacterized protein</fullName>
    </submittedName>
</protein>
<evidence type="ECO:0000313" key="1">
    <source>
        <dbReference type="EMBL" id="HAF71914.1"/>
    </source>
</evidence>
<name>A0A3B9QT92_9CORY</name>
<reference evidence="1 2" key="1">
    <citation type="journal article" date="2018" name="Nat. Biotechnol.">
        <title>A standardized bacterial taxonomy based on genome phylogeny substantially revises the tree of life.</title>
        <authorList>
            <person name="Parks D.H."/>
            <person name="Chuvochina M."/>
            <person name="Waite D.W."/>
            <person name="Rinke C."/>
            <person name="Skarshewski A."/>
            <person name="Chaumeil P.A."/>
            <person name="Hugenholtz P."/>
        </authorList>
    </citation>
    <scope>NUCLEOTIDE SEQUENCE [LARGE SCALE GENOMIC DNA]</scope>
    <source>
        <strain evidence="1">UBA9851</strain>
    </source>
</reference>
<sequence length="61" mass="6790">KIPAQLPPPGAQLVHVAAAAGWDPAGSQGFLDNYLKRTRRARRVVDRVFWGEEVVDAQYDE</sequence>